<dbReference type="GO" id="GO:0097546">
    <property type="term" value="C:ciliary base"/>
    <property type="evidence" value="ECO:0007669"/>
    <property type="project" value="TreeGrafter"/>
</dbReference>
<dbReference type="AlphaFoldDB" id="A0A9W7DR68"/>
<comment type="subcellular location">
    <subcellularLocation>
        <location evidence="1">Cell projection</location>
        <location evidence="1">Cilium</location>
    </subcellularLocation>
    <subcellularLocation>
        <location evidence="2">Cytoplasm</location>
    </subcellularLocation>
</comment>
<evidence type="ECO:0000256" key="6">
    <source>
        <dbReference type="ARBA" id="ARBA00023054"/>
    </source>
</evidence>
<keyword evidence="12" id="KW-1185">Reference proteome</keyword>
<accession>A0A9W7DR68</accession>
<dbReference type="PANTHER" id="PTHR21532">
    <property type="entry name" value="PHOSPHODIESTERASE HL"/>
    <property type="match status" value="1"/>
</dbReference>
<keyword evidence="5" id="KW-0963">Cytoplasm</keyword>
<dbReference type="PANTHER" id="PTHR21532:SF0">
    <property type="entry name" value="CILIA- AND FLAGELLA-ASSOCIATED PROTEIN 36"/>
    <property type="match status" value="1"/>
</dbReference>
<comment type="caution">
    <text evidence="11">The sequence shown here is derived from an EMBL/GenBank/DDBJ whole genome shotgun (WGS) entry which is preliminary data.</text>
</comment>
<sequence>MPPSECKTSDDGTESILAKFADWGTSPGLTDKIDDFIQENCESMKDASIDGEQKLAWTSLHADYVSMIETEMESFCKEHETSGEEVFQMIADVNAGNSGDRDGEELDNIEDDFVPQVIKLCDYAQFLNAMREAAMICTNNRIALEEERRAEEEGTGFNLSGCYYP</sequence>
<feature type="domain" description="BART" evidence="10">
    <location>
        <begin position="14"/>
        <end position="132"/>
    </location>
</feature>
<dbReference type="GO" id="GO:0005930">
    <property type="term" value="C:axoneme"/>
    <property type="evidence" value="ECO:0007669"/>
    <property type="project" value="TreeGrafter"/>
</dbReference>
<evidence type="ECO:0000256" key="1">
    <source>
        <dbReference type="ARBA" id="ARBA00004138"/>
    </source>
</evidence>
<evidence type="ECO:0000256" key="9">
    <source>
        <dbReference type="ARBA" id="ARBA00031593"/>
    </source>
</evidence>
<reference evidence="11" key="1">
    <citation type="submission" date="2022-07" db="EMBL/GenBank/DDBJ databases">
        <title>Genome analysis of Parmales, a sister group of diatoms, reveals the evolutionary specialization of diatoms from phago-mixotrophs to photoautotrophs.</title>
        <authorList>
            <person name="Ban H."/>
            <person name="Sato S."/>
            <person name="Yoshikawa S."/>
            <person name="Kazumasa Y."/>
            <person name="Nakamura Y."/>
            <person name="Ichinomiya M."/>
            <person name="Saitoh K."/>
            <person name="Sato N."/>
            <person name="Blanc-Mathieu R."/>
            <person name="Endo H."/>
            <person name="Kuwata A."/>
            <person name="Ogata H."/>
        </authorList>
    </citation>
    <scope>NUCLEOTIDE SEQUENCE</scope>
</reference>
<keyword evidence="8" id="KW-0966">Cell projection</keyword>
<evidence type="ECO:0000256" key="8">
    <source>
        <dbReference type="ARBA" id="ARBA00023273"/>
    </source>
</evidence>
<evidence type="ECO:0000313" key="12">
    <source>
        <dbReference type="Proteomes" id="UP001165082"/>
    </source>
</evidence>
<dbReference type="OrthoDB" id="187299at2759"/>
<evidence type="ECO:0000256" key="2">
    <source>
        <dbReference type="ARBA" id="ARBA00004496"/>
    </source>
</evidence>
<evidence type="ECO:0000256" key="7">
    <source>
        <dbReference type="ARBA" id="ARBA00023069"/>
    </source>
</evidence>
<name>A0A9W7DR68_9STRA</name>
<dbReference type="Pfam" id="PF11527">
    <property type="entry name" value="ARL2_Bind_BART"/>
    <property type="match status" value="1"/>
</dbReference>
<protein>
    <recommendedName>
        <fullName evidence="4">Cilia- and flagella-associated protein 36</fullName>
    </recommendedName>
    <alternativeName>
        <fullName evidence="9">Coiled-coil domain-containing protein 104</fullName>
    </alternativeName>
</protein>
<proteinExistence type="inferred from homology"/>
<evidence type="ECO:0000259" key="10">
    <source>
        <dbReference type="Pfam" id="PF11527"/>
    </source>
</evidence>
<evidence type="ECO:0000313" key="11">
    <source>
        <dbReference type="EMBL" id="GMH52203.1"/>
    </source>
</evidence>
<dbReference type="Gene3D" id="1.20.1520.10">
    <property type="entry name" value="ADP-ribosylation factor-like 2-binding protein, domain"/>
    <property type="match status" value="1"/>
</dbReference>
<dbReference type="InterPro" id="IPR023379">
    <property type="entry name" value="BART_dom"/>
</dbReference>
<evidence type="ECO:0000256" key="4">
    <source>
        <dbReference type="ARBA" id="ARBA00021815"/>
    </source>
</evidence>
<dbReference type="InterPro" id="IPR042541">
    <property type="entry name" value="BART_sf"/>
</dbReference>
<dbReference type="EMBL" id="BRXZ01004607">
    <property type="protein sequence ID" value="GMH52203.1"/>
    <property type="molecule type" value="Genomic_DNA"/>
</dbReference>
<evidence type="ECO:0000256" key="5">
    <source>
        <dbReference type="ARBA" id="ARBA00022490"/>
    </source>
</evidence>
<dbReference type="InterPro" id="IPR038888">
    <property type="entry name" value="CFAP36"/>
</dbReference>
<comment type="similarity">
    <text evidence="3">Belongs to the CFAP36 family.</text>
</comment>
<keyword evidence="7" id="KW-0969">Cilium</keyword>
<gene>
    <name evidence="11" type="ORF">TrRE_jg2066</name>
</gene>
<feature type="non-terminal residue" evidence="11">
    <location>
        <position position="165"/>
    </location>
</feature>
<keyword evidence="6" id="KW-0175">Coiled coil</keyword>
<evidence type="ECO:0000256" key="3">
    <source>
        <dbReference type="ARBA" id="ARBA00007460"/>
    </source>
</evidence>
<dbReference type="Proteomes" id="UP001165082">
    <property type="component" value="Unassembled WGS sequence"/>
</dbReference>
<organism evidence="11 12">
    <name type="scientific">Triparma retinervis</name>
    <dbReference type="NCBI Taxonomy" id="2557542"/>
    <lineage>
        <taxon>Eukaryota</taxon>
        <taxon>Sar</taxon>
        <taxon>Stramenopiles</taxon>
        <taxon>Ochrophyta</taxon>
        <taxon>Bolidophyceae</taxon>
        <taxon>Parmales</taxon>
        <taxon>Triparmaceae</taxon>
        <taxon>Triparma</taxon>
    </lineage>
</organism>